<feature type="chain" id="PRO_5010172344" evidence="1">
    <location>
        <begin position="26"/>
        <end position="41"/>
    </location>
</feature>
<gene>
    <name evidence="2" type="ORF">SAMN04487909_13148</name>
</gene>
<proteinExistence type="predicted"/>
<evidence type="ECO:0000313" key="3">
    <source>
        <dbReference type="Proteomes" id="UP000182836"/>
    </source>
</evidence>
<dbReference type="Proteomes" id="UP000182836">
    <property type="component" value="Unassembled WGS sequence"/>
</dbReference>
<dbReference type="EMBL" id="FNED01000031">
    <property type="protein sequence ID" value="SDJ88805.1"/>
    <property type="molecule type" value="Genomic_DNA"/>
</dbReference>
<sequence>MKKVKVLVALFSLVAVLGITPFASSADNGEPRITPYGHHGW</sequence>
<name>A0A1G8XFU4_ANEMI</name>
<evidence type="ECO:0000313" key="2">
    <source>
        <dbReference type="EMBL" id="SDJ88805.1"/>
    </source>
</evidence>
<dbReference type="AlphaFoldDB" id="A0A1G8XFU4"/>
<feature type="signal peptide" evidence="1">
    <location>
        <begin position="1"/>
        <end position="25"/>
    </location>
</feature>
<reference evidence="2 3" key="1">
    <citation type="submission" date="2016-10" db="EMBL/GenBank/DDBJ databases">
        <authorList>
            <person name="de Groot N.N."/>
        </authorList>
    </citation>
    <scope>NUCLEOTIDE SEQUENCE [LARGE SCALE GENOMIC DNA]</scope>
    <source>
        <strain evidence="2 3">DSM 2895</strain>
    </source>
</reference>
<keyword evidence="1" id="KW-0732">Signal</keyword>
<dbReference type="RefSeq" id="WP_255322252.1">
    <property type="nucleotide sequence ID" value="NZ_BJOA01000097.1"/>
</dbReference>
<dbReference type="GeneID" id="87589795"/>
<accession>A0A1G8XFU4</accession>
<organism evidence="2 3">
    <name type="scientific">Aneurinibacillus migulanus</name>
    <name type="common">Bacillus migulanus</name>
    <dbReference type="NCBI Taxonomy" id="47500"/>
    <lineage>
        <taxon>Bacteria</taxon>
        <taxon>Bacillati</taxon>
        <taxon>Bacillota</taxon>
        <taxon>Bacilli</taxon>
        <taxon>Bacillales</taxon>
        <taxon>Paenibacillaceae</taxon>
        <taxon>Aneurinibacillus group</taxon>
        <taxon>Aneurinibacillus</taxon>
    </lineage>
</organism>
<evidence type="ECO:0000256" key="1">
    <source>
        <dbReference type="SAM" id="SignalP"/>
    </source>
</evidence>
<protein>
    <submittedName>
        <fullName evidence="2">Uncharacterized protein</fullName>
    </submittedName>
</protein>